<evidence type="ECO:0000256" key="4">
    <source>
        <dbReference type="ARBA" id="ARBA00023128"/>
    </source>
</evidence>
<comment type="similarity">
    <text evidence="2">Belongs to the universal ribosomal protein uL29 family.</text>
</comment>
<dbReference type="InterPro" id="IPR010729">
    <property type="entry name" value="Ribosomal_uL29_mit"/>
</dbReference>
<sequence>MAIPTTRILRPSLPSASRDTALSLFTSAQCTRRNPLARFSTSPSLLKGPGRGDNNKNRGVSAVRHTGLRPRQTLSVKKKDYENQKLPTPVQPTSQISGDPDHGLYGFFKDKKLLLTPVEEGRHGRAWTVNELRNRDWETLQQLWWVCVKERNRLATAHYEHRRQGAGHGQTEMEERDETIQETMKAILDTLAERNTAYEEAYKLAKHDPTIDLGRPGHQYQESSYDTEASLDMYEEDDNLSDPVGVVPKEASEGQPPQSETISVQPSSVPLPEAAPSKEEPKQPNAS</sequence>
<dbReference type="Gene3D" id="6.10.330.20">
    <property type="match status" value="1"/>
</dbReference>
<feature type="region of interest" description="Disordered" evidence="8">
    <location>
        <begin position="235"/>
        <end position="287"/>
    </location>
</feature>
<evidence type="ECO:0000313" key="9">
    <source>
        <dbReference type="EMBL" id="KAF9734565.1"/>
    </source>
</evidence>
<name>A0A9P6GGG8_9PLEO</name>
<comment type="caution">
    <text evidence="9">The sequence shown here is derived from an EMBL/GenBank/DDBJ whole genome shotgun (WGS) entry which is preliminary data.</text>
</comment>
<gene>
    <name evidence="9" type="ORF">PMIN01_07468</name>
</gene>
<dbReference type="EMBL" id="WJXW01000007">
    <property type="protein sequence ID" value="KAF9734565.1"/>
    <property type="molecule type" value="Genomic_DNA"/>
</dbReference>
<dbReference type="GO" id="GO:0005762">
    <property type="term" value="C:mitochondrial large ribosomal subunit"/>
    <property type="evidence" value="ECO:0007669"/>
    <property type="project" value="TreeGrafter"/>
</dbReference>
<evidence type="ECO:0000256" key="3">
    <source>
        <dbReference type="ARBA" id="ARBA00022980"/>
    </source>
</evidence>
<evidence type="ECO:0000313" key="10">
    <source>
        <dbReference type="Proteomes" id="UP000756921"/>
    </source>
</evidence>
<keyword evidence="3" id="KW-0689">Ribosomal protein</keyword>
<comment type="subcellular location">
    <subcellularLocation>
        <location evidence="1">Mitochondrion</location>
    </subcellularLocation>
</comment>
<feature type="compositionally biased region" description="Basic and acidic residues" evidence="8">
    <location>
        <begin position="276"/>
        <end position="287"/>
    </location>
</feature>
<feature type="compositionally biased region" description="Polar residues" evidence="8">
    <location>
        <begin position="255"/>
        <end position="268"/>
    </location>
</feature>
<organism evidence="9 10">
    <name type="scientific">Paraphaeosphaeria minitans</name>
    <dbReference type="NCBI Taxonomy" id="565426"/>
    <lineage>
        <taxon>Eukaryota</taxon>
        <taxon>Fungi</taxon>
        <taxon>Dikarya</taxon>
        <taxon>Ascomycota</taxon>
        <taxon>Pezizomycotina</taxon>
        <taxon>Dothideomycetes</taxon>
        <taxon>Pleosporomycetidae</taxon>
        <taxon>Pleosporales</taxon>
        <taxon>Massarineae</taxon>
        <taxon>Didymosphaeriaceae</taxon>
        <taxon>Paraphaeosphaeria</taxon>
    </lineage>
</organism>
<reference evidence="9" key="1">
    <citation type="journal article" date="2020" name="Mol. Plant Microbe Interact.">
        <title>Genome Sequence of the Biocontrol Agent Coniothyrium minitans strain Conio (IMI 134523).</title>
        <authorList>
            <person name="Patel D."/>
            <person name="Shittu T.A."/>
            <person name="Baroncelli R."/>
            <person name="Muthumeenakshi S."/>
            <person name="Osborne T.H."/>
            <person name="Janganan T.K."/>
            <person name="Sreenivasaprasad S."/>
        </authorList>
    </citation>
    <scope>NUCLEOTIDE SEQUENCE</scope>
    <source>
        <strain evidence="9">Conio</strain>
    </source>
</reference>
<dbReference type="Pfam" id="PF06984">
    <property type="entry name" value="MRP-L47"/>
    <property type="match status" value="1"/>
</dbReference>
<keyword evidence="4" id="KW-0496">Mitochondrion</keyword>
<accession>A0A9P6GGG8</accession>
<dbReference type="GO" id="GO:0032543">
    <property type="term" value="P:mitochondrial translation"/>
    <property type="evidence" value="ECO:0007669"/>
    <property type="project" value="TreeGrafter"/>
</dbReference>
<evidence type="ECO:0000256" key="6">
    <source>
        <dbReference type="ARBA" id="ARBA00035289"/>
    </source>
</evidence>
<evidence type="ECO:0000256" key="5">
    <source>
        <dbReference type="ARBA" id="ARBA00023274"/>
    </source>
</evidence>
<dbReference type="OrthoDB" id="270763at2759"/>
<evidence type="ECO:0000256" key="2">
    <source>
        <dbReference type="ARBA" id="ARBA00009254"/>
    </source>
</evidence>
<dbReference type="AlphaFoldDB" id="A0A9P6GGG8"/>
<dbReference type="InterPro" id="IPR038340">
    <property type="entry name" value="MRP-L47_sf"/>
</dbReference>
<dbReference type="GO" id="GO:0003735">
    <property type="term" value="F:structural constituent of ribosome"/>
    <property type="evidence" value="ECO:0007669"/>
    <property type="project" value="InterPro"/>
</dbReference>
<proteinExistence type="inferred from homology"/>
<dbReference type="Proteomes" id="UP000756921">
    <property type="component" value="Unassembled WGS sequence"/>
</dbReference>
<evidence type="ECO:0000256" key="8">
    <source>
        <dbReference type="SAM" id="MobiDB-lite"/>
    </source>
</evidence>
<keyword evidence="10" id="KW-1185">Reference proteome</keyword>
<feature type="region of interest" description="Disordered" evidence="8">
    <location>
        <begin position="36"/>
        <end position="99"/>
    </location>
</feature>
<evidence type="ECO:0000256" key="1">
    <source>
        <dbReference type="ARBA" id="ARBA00004173"/>
    </source>
</evidence>
<protein>
    <recommendedName>
        <fullName evidence="6">Large ribosomal subunit protein uL29m</fullName>
    </recommendedName>
    <alternativeName>
        <fullName evidence="7">54S ribosomal protein L4, mitochondrial</fullName>
    </alternativeName>
</protein>
<keyword evidence="5" id="KW-0687">Ribonucleoprotein</keyword>
<dbReference type="PANTHER" id="PTHR21183">
    <property type="entry name" value="RIBOSOMAL PROTEIN L47, MITOCHONDRIAL-RELATED"/>
    <property type="match status" value="1"/>
</dbReference>
<dbReference type="PANTHER" id="PTHR21183:SF18">
    <property type="entry name" value="LARGE RIBOSOMAL SUBUNIT PROTEIN UL29M"/>
    <property type="match status" value="1"/>
</dbReference>
<evidence type="ECO:0000256" key="7">
    <source>
        <dbReference type="ARBA" id="ARBA00035399"/>
    </source>
</evidence>